<proteinExistence type="predicted"/>
<dbReference type="EMBL" id="CCEJ010000007">
    <property type="protein sequence ID" value="CDR34325.1"/>
    <property type="molecule type" value="Genomic_DNA"/>
</dbReference>
<accession>A0A090D253</accession>
<organism evidence="2 3">
    <name type="scientific">Candidatus Criblamydia sequanensis CRIB-18</name>
    <dbReference type="NCBI Taxonomy" id="1437425"/>
    <lineage>
        <taxon>Bacteria</taxon>
        <taxon>Pseudomonadati</taxon>
        <taxon>Chlamydiota</taxon>
        <taxon>Chlamydiia</taxon>
        <taxon>Parachlamydiales</taxon>
        <taxon>Candidatus Criblamydiaceae</taxon>
        <taxon>Candidatus Criblamydia</taxon>
    </lineage>
</organism>
<reference evidence="2" key="2">
    <citation type="submission" date="2014-09" db="EMBL/GenBank/DDBJ databases">
        <title>Criblamydia sequanensis harbors a mega-plasmid encoding arsenite resistance.</title>
        <authorList>
            <person name="Bertelli C."/>
            <person name="Goesmann A."/>
            <person name="Greub G."/>
        </authorList>
    </citation>
    <scope>NUCLEOTIDE SEQUENCE [LARGE SCALE GENOMIC DNA]</scope>
    <source>
        <strain evidence="2">CRIB-18</strain>
    </source>
</reference>
<dbReference type="RefSeq" id="WP_041017867.1">
    <property type="nucleotide sequence ID" value="NZ_CCEJ010000007.1"/>
</dbReference>
<keyword evidence="1" id="KW-0812">Transmembrane</keyword>
<comment type="caution">
    <text evidence="2">The sequence shown here is derived from an EMBL/GenBank/DDBJ whole genome shotgun (WGS) entry which is preliminary data.</text>
</comment>
<dbReference type="AlphaFoldDB" id="A0A090D253"/>
<keyword evidence="1" id="KW-1133">Transmembrane helix</keyword>
<dbReference type="Proteomes" id="UP000031552">
    <property type="component" value="Unassembled WGS sequence"/>
</dbReference>
<reference evidence="2" key="1">
    <citation type="submission" date="2013-12" db="EMBL/GenBank/DDBJ databases">
        <authorList>
            <person name="Linke B."/>
        </authorList>
    </citation>
    <scope>NUCLEOTIDE SEQUENCE [LARGE SCALE GENOMIC DNA]</scope>
    <source>
        <strain evidence="2">CRIB-18</strain>
    </source>
</reference>
<evidence type="ECO:0000313" key="2">
    <source>
        <dbReference type="EMBL" id="CDR34325.1"/>
    </source>
</evidence>
<sequence length="291" mass="34181">MNLSKEDIENLLKWNEAGLIPGPNENFTGFSKRAEFCLSIRDHLPELPPFDPLENKLIEETALSSQFLYGMHPAWVPIFFSNHSLFPWDGAFSLIFQLKEESPDSAFIQLRKKLKEQTSYLGYSRKELVLHELSHIGRMEFDEPEFEEMLAWRSSNSSFRRNFGPIFSSQKESATLGILLLLTITFDVLAFFSSEYAYISLSLYLKAIPFLFFLFLLFKLFLKRRKFSNALFRLKQFFKSEEKANAVIYRLRDDEIRLASRLNEKELVRFMEELKEKDLRGFLITEAYPSI</sequence>
<feature type="transmembrane region" description="Helical" evidence="1">
    <location>
        <begin position="174"/>
        <end position="192"/>
    </location>
</feature>
<dbReference type="STRING" id="1437425.CSEC_1511"/>
<keyword evidence="1" id="KW-0472">Membrane</keyword>
<evidence type="ECO:0000256" key="1">
    <source>
        <dbReference type="SAM" id="Phobius"/>
    </source>
</evidence>
<gene>
    <name evidence="2" type="ORF">CSEC_1511</name>
</gene>
<dbReference type="eggNOG" id="ENOG5031K5F">
    <property type="taxonomic scope" value="Bacteria"/>
</dbReference>
<dbReference type="OrthoDB" id="18600at2"/>
<name>A0A090D253_9BACT</name>
<feature type="transmembrane region" description="Helical" evidence="1">
    <location>
        <begin position="198"/>
        <end position="222"/>
    </location>
</feature>
<protein>
    <submittedName>
        <fullName evidence="2">Conserved putative membrane protein</fullName>
    </submittedName>
</protein>
<keyword evidence="3" id="KW-1185">Reference proteome</keyword>
<evidence type="ECO:0000313" key="3">
    <source>
        <dbReference type="Proteomes" id="UP000031552"/>
    </source>
</evidence>